<dbReference type="RefSeq" id="WP_100993202.1">
    <property type="nucleotide sequence ID" value="NZ_CP025096.1"/>
</dbReference>
<dbReference type="Proteomes" id="UP000232883">
    <property type="component" value="Chromosome"/>
</dbReference>
<evidence type="ECO:0000313" key="3">
    <source>
        <dbReference type="Proteomes" id="UP000232883"/>
    </source>
</evidence>
<accession>A0A2K8ZA01</accession>
<dbReference type="Gene3D" id="1.10.10.800">
    <property type="match status" value="1"/>
</dbReference>
<dbReference type="Pfam" id="PF08840">
    <property type="entry name" value="BAAT_C"/>
    <property type="match status" value="1"/>
</dbReference>
<dbReference type="KEGG" id="spir:CWM47_35355"/>
<sequence>MPQSVRFKNRTWEVAANLFFPESFDEKKKYASIVCVHPGSSVKEQTAGLYAAKLASQGGFITLVFDASYQGESGGEPRYLEDPATRIEDIRCAVDYLTRQPFVDSSRIGLLGVCAGGGYAANAAMTERRIKAVSTVVATNASRAFRESNPLETLEAVGLQRTAEANGAEELITNWTPSSVEEARQSGMDEFDMLEAIDYYRTPRGEYPTSCNKLRFNSMSALIMFDAFHLAEFFLTQPLLVIFGDRVGAFGSYRDGFELYNKAASKTKKMHIVKGASHYDLYDQPEATGEALNQLIPFFREHLA</sequence>
<evidence type="ECO:0000313" key="2">
    <source>
        <dbReference type="EMBL" id="AUD06665.1"/>
    </source>
</evidence>
<evidence type="ECO:0000259" key="1">
    <source>
        <dbReference type="Pfam" id="PF08840"/>
    </source>
</evidence>
<dbReference type="Gene3D" id="3.40.50.1820">
    <property type="entry name" value="alpha/beta hydrolase"/>
    <property type="match status" value="1"/>
</dbReference>
<name>A0A2K8ZA01_9BACT</name>
<keyword evidence="3" id="KW-1185">Reference proteome</keyword>
<dbReference type="PANTHER" id="PTHR47751:SF1">
    <property type="entry name" value="SUPERFAMILY HYDROLASE, PUTATIVE (AFU_ORTHOLOGUE AFUA_2G16580)-RELATED"/>
    <property type="match status" value="1"/>
</dbReference>
<protein>
    <submittedName>
        <fullName evidence="2">Alpha/beta hydrolase</fullName>
    </submittedName>
</protein>
<dbReference type="AlphaFoldDB" id="A0A2K8ZA01"/>
<reference evidence="2 3" key="1">
    <citation type="submission" date="2017-11" db="EMBL/GenBank/DDBJ databases">
        <title>Taxonomic description and genome sequences of Spirosoma HA7 sp. nov., isolated from pollen microhabitat of Corylus avellana.</title>
        <authorList>
            <person name="Ambika Manirajan B."/>
            <person name="Suarez C."/>
            <person name="Ratering S."/>
            <person name="Geissler-Plaum R."/>
            <person name="Cardinale M."/>
            <person name="Sylvia S."/>
        </authorList>
    </citation>
    <scope>NUCLEOTIDE SEQUENCE [LARGE SCALE GENOMIC DNA]</scope>
    <source>
        <strain evidence="2 3">HA7</strain>
    </source>
</reference>
<dbReference type="SUPFAM" id="SSF53474">
    <property type="entry name" value="alpha/beta-Hydrolases"/>
    <property type="match status" value="1"/>
</dbReference>
<dbReference type="OrthoDB" id="9805123at2"/>
<proteinExistence type="predicted"/>
<organism evidence="2 3">
    <name type="scientific">Spirosoma pollinicola</name>
    <dbReference type="NCBI Taxonomy" id="2057025"/>
    <lineage>
        <taxon>Bacteria</taxon>
        <taxon>Pseudomonadati</taxon>
        <taxon>Bacteroidota</taxon>
        <taxon>Cytophagia</taxon>
        <taxon>Cytophagales</taxon>
        <taxon>Cytophagaceae</taxon>
        <taxon>Spirosoma</taxon>
    </lineage>
</organism>
<dbReference type="InterPro" id="IPR014940">
    <property type="entry name" value="BAAT_C"/>
</dbReference>
<dbReference type="InterPro" id="IPR051411">
    <property type="entry name" value="Polyketide_trans_af380"/>
</dbReference>
<keyword evidence="2" id="KW-0378">Hydrolase</keyword>
<dbReference type="GO" id="GO:0016787">
    <property type="term" value="F:hydrolase activity"/>
    <property type="evidence" value="ECO:0007669"/>
    <property type="project" value="UniProtKB-KW"/>
</dbReference>
<dbReference type="InterPro" id="IPR029058">
    <property type="entry name" value="AB_hydrolase_fold"/>
</dbReference>
<dbReference type="EMBL" id="CP025096">
    <property type="protein sequence ID" value="AUD06665.1"/>
    <property type="molecule type" value="Genomic_DNA"/>
</dbReference>
<gene>
    <name evidence="2" type="ORF">CWM47_35355</name>
</gene>
<feature type="domain" description="BAAT/Acyl-CoA thioester hydrolase C-terminal" evidence="1">
    <location>
        <begin position="93"/>
        <end position="148"/>
    </location>
</feature>
<dbReference type="PANTHER" id="PTHR47751">
    <property type="entry name" value="SUPERFAMILY HYDROLASE, PUTATIVE (AFU_ORTHOLOGUE AFUA_2G16580)-RELATED"/>
    <property type="match status" value="1"/>
</dbReference>